<protein>
    <submittedName>
        <fullName evidence="3">Acyl-CoA thioester hydrolase</fullName>
    </submittedName>
</protein>
<keyword evidence="4" id="KW-1185">Reference proteome</keyword>
<sequence>MVYANYCYVWIMENVCYEGQVIWAQIDANRHLRHSAYADFCAQARSNMLEKIGLSLDKIAETNIGPVLFREELVYLREIHLNDWVQVTVVMTKYNTANSRFSFRHEIYRSDGTKCAVVTVDGAWMDLVKRKLTVLSPEWQAIVEQLPKSEDYQELSA</sequence>
<dbReference type="InterPro" id="IPR050563">
    <property type="entry name" value="4-hydroxybenzoyl-CoA_TE"/>
</dbReference>
<name>A0A1H7MXA0_9SPHI</name>
<evidence type="ECO:0000256" key="2">
    <source>
        <dbReference type="ARBA" id="ARBA00022801"/>
    </source>
</evidence>
<proteinExistence type="inferred from homology"/>
<keyword evidence="2 3" id="KW-0378">Hydrolase</keyword>
<dbReference type="PANTHER" id="PTHR31793:SF27">
    <property type="entry name" value="NOVEL THIOESTERASE SUPERFAMILY DOMAIN AND SAPOSIN A-TYPE DOMAIN CONTAINING PROTEIN (0610012H03RIK)"/>
    <property type="match status" value="1"/>
</dbReference>
<comment type="similarity">
    <text evidence="1">Belongs to the 4-hydroxybenzoyl-CoA thioesterase family.</text>
</comment>
<gene>
    <name evidence="3" type="ORF">SAMN05421740_103683</name>
</gene>
<dbReference type="SUPFAM" id="SSF54637">
    <property type="entry name" value="Thioesterase/thiol ester dehydrase-isomerase"/>
    <property type="match status" value="1"/>
</dbReference>
<dbReference type="EMBL" id="FNZR01000003">
    <property type="protein sequence ID" value="SEL15986.1"/>
    <property type="molecule type" value="Genomic_DNA"/>
</dbReference>
<dbReference type="CDD" id="cd00586">
    <property type="entry name" value="4HBT"/>
    <property type="match status" value="1"/>
</dbReference>
<dbReference type="Pfam" id="PF13279">
    <property type="entry name" value="4HBT_2"/>
    <property type="match status" value="1"/>
</dbReference>
<dbReference type="InterPro" id="IPR029069">
    <property type="entry name" value="HotDog_dom_sf"/>
</dbReference>
<dbReference type="STRING" id="332977.SAMN05421740_103683"/>
<dbReference type="Gene3D" id="3.10.129.10">
    <property type="entry name" value="Hotdog Thioesterase"/>
    <property type="match status" value="1"/>
</dbReference>
<reference evidence="4" key="1">
    <citation type="submission" date="2016-10" db="EMBL/GenBank/DDBJ databases">
        <authorList>
            <person name="Varghese N."/>
            <person name="Submissions S."/>
        </authorList>
    </citation>
    <scope>NUCLEOTIDE SEQUENCE [LARGE SCALE GENOMIC DNA]</scope>
    <source>
        <strain evidence="4">Jip14</strain>
    </source>
</reference>
<dbReference type="AlphaFoldDB" id="A0A1H7MXA0"/>
<dbReference type="GO" id="GO:0047617">
    <property type="term" value="F:fatty acyl-CoA hydrolase activity"/>
    <property type="evidence" value="ECO:0007669"/>
    <property type="project" value="TreeGrafter"/>
</dbReference>
<organism evidence="3 4">
    <name type="scientific">Parapedobacter koreensis</name>
    <dbReference type="NCBI Taxonomy" id="332977"/>
    <lineage>
        <taxon>Bacteria</taxon>
        <taxon>Pseudomonadati</taxon>
        <taxon>Bacteroidota</taxon>
        <taxon>Sphingobacteriia</taxon>
        <taxon>Sphingobacteriales</taxon>
        <taxon>Sphingobacteriaceae</taxon>
        <taxon>Parapedobacter</taxon>
    </lineage>
</organism>
<evidence type="ECO:0000256" key="1">
    <source>
        <dbReference type="ARBA" id="ARBA00005953"/>
    </source>
</evidence>
<accession>A0A1H7MXA0</accession>
<dbReference type="Proteomes" id="UP000198916">
    <property type="component" value="Unassembled WGS sequence"/>
</dbReference>
<evidence type="ECO:0000313" key="3">
    <source>
        <dbReference type="EMBL" id="SEL15986.1"/>
    </source>
</evidence>
<dbReference type="PANTHER" id="PTHR31793">
    <property type="entry name" value="4-HYDROXYBENZOYL-COA THIOESTERASE FAMILY MEMBER"/>
    <property type="match status" value="1"/>
</dbReference>
<evidence type="ECO:0000313" key="4">
    <source>
        <dbReference type="Proteomes" id="UP000198916"/>
    </source>
</evidence>